<name>A0ACD5X8G8_AVESA</name>
<keyword evidence="2" id="KW-1185">Reference proteome</keyword>
<evidence type="ECO:0000313" key="1">
    <source>
        <dbReference type="EnsemblPlants" id="AVESA.00010b.r2.4DG0735630.1.CDS"/>
    </source>
</evidence>
<accession>A0ACD5X8G8</accession>
<dbReference type="EnsemblPlants" id="AVESA.00010b.r2.4DG0735630.1">
    <property type="protein sequence ID" value="AVESA.00010b.r2.4DG0735630.1.CDS"/>
    <property type="gene ID" value="AVESA.00010b.r2.4DG0735630"/>
</dbReference>
<organism evidence="1 2">
    <name type="scientific">Avena sativa</name>
    <name type="common">Oat</name>
    <dbReference type="NCBI Taxonomy" id="4498"/>
    <lineage>
        <taxon>Eukaryota</taxon>
        <taxon>Viridiplantae</taxon>
        <taxon>Streptophyta</taxon>
        <taxon>Embryophyta</taxon>
        <taxon>Tracheophyta</taxon>
        <taxon>Spermatophyta</taxon>
        <taxon>Magnoliopsida</taxon>
        <taxon>Liliopsida</taxon>
        <taxon>Poales</taxon>
        <taxon>Poaceae</taxon>
        <taxon>BOP clade</taxon>
        <taxon>Pooideae</taxon>
        <taxon>Poodae</taxon>
        <taxon>Poeae</taxon>
        <taxon>Poeae Chloroplast Group 1 (Aveneae type)</taxon>
        <taxon>Aveninae</taxon>
        <taxon>Avena</taxon>
    </lineage>
</organism>
<reference evidence="1" key="1">
    <citation type="submission" date="2021-05" db="EMBL/GenBank/DDBJ databases">
        <authorList>
            <person name="Scholz U."/>
            <person name="Mascher M."/>
            <person name="Fiebig A."/>
        </authorList>
    </citation>
    <scope>NUCLEOTIDE SEQUENCE [LARGE SCALE GENOMIC DNA]</scope>
</reference>
<reference evidence="1" key="2">
    <citation type="submission" date="2025-09" db="UniProtKB">
        <authorList>
            <consortium name="EnsemblPlants"/>
        </authorList>
    </citation>
    <scope>IDENTIFICATION</scope>
</reference>
<protein>
    <submittedName>
        <fullName evidence="1">Uncharacterized protein</fullName>
    </submittedName>
</protein>
<sequence>MAATWSSIIGLILLLLPLAPSSSSYIMYRLGGDVFPTGRFFVRMKIGEPLTAYYLDIDTGSNVTWLECYHPVHGCHCSPGVNQLYRPALGNLRVECKDPFCDALHADLPDLPDTNPQCTREDPHQCHYKVEYVDGTSDGVLSNDTVSLAEGNNRPMVFGCGYNQRPRNPSQEPNQKPVHGILGLGNGIVGFAAQLKKQQVITKNVIGHCLGYGRNVGGYLFIGDYKFPPNGITWAPMIKYEPFYSPGQATVHLDGQQVYATGMSAVFDSGATYTYMPSQIYNPLLAKVVDLLGDAGKPAKDDPTLPRCWKKPESIESLDDVKNTFKTLELRFGNNIVMKIPPIKYLILSDYKNFCLGILNGSDVGENQRIIIGDISMQDMLVVYDNERGMMGWANIPCTTSRL</sequence>
<evidence type="ECO:0000313" key="2">
    <source>
        <dbReference type="Proteomes" id="UP001732700"/>
    </source>
</evidence>
<proteinExistence type="predicted"/>
<dbReference type="Proteomes" id="UP001732700">
    <property type="component" value="Chromosome 4D"/>
</dbReference>